<protein>
    <submittedName>
        <fullName evidence="2">Nodulin-related protein 1</fullName>
    </submittedName>
</protein>
<evidence type="ECO:0000256" key="1">
    <source>
        <dbReference type="SAM" id="MobiDB-lite"/>
    </source>
</evidence>
<dbReference type="AlphaFoldDB" id="A0A5A7NYP1"/>
<proteinExistence type="predicted"/>
<evidence type="ECO:0000313" key="3">
    <source>
        <dbReference type="Proteomes" id="UP000325081"/>
    </source>
</evidence>
<name>A0A5A7NYP1_STRAF</name>
<sequence length="138" mass="15526">MAKQDRMMWITCISIQTHNTETKRLHLHTTARLSPTTTAHPQHQKSQSGHRQPCAHGHARPSAGPIPLWQLLRQRTLFSIKKHLSRDLVSFMVFGRRVPLLQQEGSRPILSSLADSGGRSVMTGRFSQVTAVEKSKSL</sequence>
<dbReference type="EMBL" id="BKCP01000003">
    <property type="protein sequence ID" value="GER25401.1"/>
    <property type="molecule type" value="Genomic_DNA"/>
</dbReference>
<accession>A0A5A7NYP1</accession>
<evidence type="ECO:0000313" key="2">
    <source>
        <dbReference type="EMBL" id="GER25401.1"/>
    </source>
</evidence>
<keyword evidence="3" id="KW-1185">Reference proteome</keyword>
<comment type="caution">
    <text evidence="2">The sequence shown here is derived from an EMBL/GenBank/DDBJ whole genome shotgun (WGS) entry which is preliminary data.</text>
</comment>
<reference evidence="3" key="1">
    <citation type="journal article" date="2019" name="Curr. Biol.">
        <title>Genome Sequence of Striga asiatica Provides Insight into the Evolution of Plant Parasitism.</title>
        <authorList>
            <person name="Yoshida S."/>
            <person name="Kim S."/>
            <person name="Wafula E.K."/>
            <person name="Tanskanen J."/>
            <person name="Kim Y.M."/>
            <person name="Honaas L."/>
            <person name="Yang Z."/>
            <person name="Spallek T."/>
            <person name="Conn C.E."/>
            <person name="Ichihashi Y."/>
            <person name="Cheong K."/>
            <person name="Cui S."/>
            <person name="Der J.P."/>
            <person name="Gundlach H."/>
            <person name="Jiao Y."/>
            <person name="Hori C."/>
            <person name="Ishida J.K."/>
            <person name="Kasahara H."/>
            <person name="Kiba T."/>
            <person name="Kim M.S."/>
            <person name="Koo N."/>
            <person name="Laohavisit A."/>
            <person name="Lee Y.H."/>
            <person name="Lumba S."/>
            <person name="McCourt P."/>
            <person name="Mortimer J.C."/>
            <person name="Mutuku J.M."/>
            <person name="Nomura T."/>
            <person name="Sasaki-Sekimoto Y."/>
            <person name="Seto Y."/>
            <person name="Wang Y."/>
            <person name="Wakatake T."/>
            <person name="Sakakibara H."/>
            <person name="Demura T."/>
            <person name="Yamaguchi S."/>
            <person name="Yoneyama K."/>
            <person name="Manabe R.I."/>
            <person name="Nelson D.C."/>
            <person name="Schulman A.H."/>
            <person name="Timko M.P."/>
            <person name="dePamphilis C.W."/>
            <person name="Choi D."/>
            <person name="Shirasu K."/>
        </authorList>
    </citation>
    <scope>NUCLEOTIDE SEQUENCE [LARGE SCALE GENOMIC DNA]</scope>
    <source>
        <strain evidence="3">cv. UVA1</strain>
    </source>
</reference>
<gene>
    <name evidence="2" type="ORF">STAS_00979</name>
</gene>
<dbReference type="Proteomes" id="UP000325081">
    <property type="component" value="Unassembled WGS sequence"/>
</dbReference>
<feature type="region of interest" description="Disordered" evidence="1">
    <location>
        <begin position="33"/>
        <end position="61"/>
    </location>
</feature>
<feature type="compositionally biased region" description="Polar residues" evidence="1">
    <location>
        <begin position="33"/>
        <end position="50"/>
    </location>
</feature>
<organism evidence="2 3">
    <name type="scientific">Striga asiatica</name>
    <name type="common">Asiatic witchweed</name>
    <name type="synonym">Buchnera asiatica</name>
    <dbReference type="NCBI Taxonomy" id="4170"/>
    <lineage>
        <taxon>Eukaryota</taxon>
        <taxon>Viridiplantae</taxon>
        <taxon>Streptophyta</taxon>
        <taxon>Embryophyta</taxon>
        <taxon>Tracheophyta</taxon>
        <taxon>Spermatophyta</taxon>
        <taxon>Magnoliopsida</taxon>
        <taxon>eudicotyledons</taxon>
        <taxon>Gunneridae</taxon>
        <taxon>Pentapetalae</taxon>
        <taxon>asterids</taxon>
        <taxon>lamiids</taxon>
        <taxon>Lamiales</taxon>
        <taxon>Orobanchaceae</taxon>
        <taxon>Buchnereae</taxon>
        <taxon>Striga</taxon>
    </lineage>
</organism>